<accession>A0A1G8CHJ7</accession>
<protein>
    <submittedName>
        <fullName evidence="1">Uncharacterized protein</fullName>
    </submittedName>
</protein>
<dbReference type="STRING" id="861298.SAMN04488136_11673"/>
<reference evidence="2" key="1">
    <citation type="submission" date="2016-10" db="EMBL/GenBank/DDBJ databases">
        <authorList>
            <person name="Varghese N."/>
            <person name="Submissions S."/>
        </authorList>
    </citation>
    <scope>NUCLEOTIDE SEQUENCE [LARGE SCALE GENOMIC DNA]</scope>
    <source>
        <strain evidence="2">CGMCC 1.10228</strain>
    </source>
</reference>
<sequence length="306" mass="34090">MEQANQNLSPLQQLLHASANNSSDLFAVVSAAKEGTRKREEQGSFVTELEVVFETSEVGRLFDGTSRDDSTGQSFTPGFHHLDNVLRNEIIPAYLQGCPIAAYVLVKIENKISIIETDIESLHVDFSARYASFMSKTGNSYHLSSAHNTKPLIRSVSFSSPQGRQMVQVATQLDRLVKVMRLCSWVEPKINQLVHTRRSAVFGSVRNVLQYRKHYTHTGANALDFAQNNAKAVAAYQANSKVKLPEGFSELIKDPEYLETNLRSTYLFRAPKTAEEIQASTNDAYDASVATSEADMLKQQETKPII</sequence>
<dbReference type="RefSeq" id="WP_093275036.1">
    <property type="nucleotide sequence ID" value="NZ_FNDD01000016.1"/>
</dbReference>
<organism evidence="1 2">
    <name type="scientific">Vibrio xiamenensis</name>
    <dbReference type="NCBI Taxonomy" id="861298"/>
    <lineage>
        <taxon>Bacteria</taxon>
        <taxon>Pseudomonadati</taxon>
        <taxon>Pseudomonadota</taxon>
        <taxon>Gammaproteobacteria</taxon>
        <taxon>Vibrionales</taxon>
        <taxon>Vibrionaceae</taxon>
        <taxon>Vibrio</taxon>
    </lineage>
</organism>
<dbReference type="EMBL" id="FNDD01000016">
    <property type="protein sequence ID" value="SDH44944.1"/>
    <property type="molecule type" value="Genomic_DNA"/>
</dbReference>
<dbReference type="OrthoDB" id="10008235at2"/>
<dbReference type="InterPro" id="IPR014996">
    <property type="entry name" value="AcaB"/>
</dbReference>
<evidence type="ECO:0000313" key="2">
    <source>
        <dbReference type="Proteomes" id="UP000198854"/>
    </source>
</evidence>
<keyword evidence="2" id="KW-1185">Reference proteome</keyword>
<evidence type="ECO:0000313" key="1">
    <source>
        <dbReference type="EMBL" id="SDH44944.1"/>
    </source>
</evidence>
<dbReference type="Proteomes" id="UP000198854">
    <property type="component" value="Unassembled WGS sequence"/>
</dbReference>
<gene>
    <name evidence="1" type="ORF">SAMN04488136_11673</name>
</gene>
<name>A0A1G8CHJ7_9VIBR</name>
<proteinExistence type="predicted"/>
<dbReference type="Pfam" id="PF08900">
    <property type="entry name" value="AcaB"/>
    <property type="match status" value="1"/>
</dbReference>
<dbReference type="AlphaFoldDB" id="A0A1G8CHJ7"/>